<dbReference type="OrthoDB" id="5983475at2"/>
<name>A0A286D2Y8_9GAMM</name>
<dbReference type="EMBL" id="OCND01000002">
    <property type="protein sequence ID" value="SOD53007.1"/>
    <property type="molecule type" value="Genomic_DNA"/>
</dbReference>
<dbReference type="InterPro" id="IPR009078">
    <property type="entry name" value="Ferritin-like_SF"/>
</dbReference>
<keyword evidence="2" id="KW-1185">Reference proteome</keyword>
<accession>A0A286D2Y8</accession>
<reference evidence="1 2" key="1">
    <citation type="submission" date="2017-09" db="EMBL/GenBank/DDBJ databases">
        <authorList>
            <person name="Ehlers B."/>
            <person name="Leendertz F.H."/>
        </authorList>
    </citation>
    <scope>NUCLEOTIDE SEQUENCE [LARGE SCALE GENOMIC DNA]</scope>
    <source>
        <strain evidence="1 2">CGMCC 1.10978</strain>
    </source>
</reference>
<evidence type="ECO:0008006" key="3">
    <source>
        <dbReference type="Google" id="ProtNLM"/>
    </source>
</evidence>
<organism evidence="1 2">
    <name type="scientific">Pseudoxanthomonas wuyuanensis</name>
    <dbReference type="NCBI Taxonomy" id="1073196"/>
    <lineage>
        <taxon>Bacteria</taxon>
        <taxon>Pseudomonadati</taxon>
        <taxon>Pseudomonadota</taxon>
        <taxon>Gammaproteobacteria</taxon>
        <taxon>Lysobacterales</taxon>
        <taxon>Lysobacteraceae</taxon>
        <taxon>Pseudoxanthomonas</taxon>
    </lineage>
</organism>
<dbReference type="InterPro" id="IPR012347">
    <property type="entry name" value="Ferritin-like"/>
</dbReference>
<dbReference type="AlphaFoldDB" id="A0A286D2Y8"/>
<proteinExistence type="predicted"/>
<protein>
    <recommendedName>
        <fullName evidence="3">Ferritin-like domain-containing protein</fullName>
    </recommendedName>
</protein>
<sequence length="202" mass="22391">MARATRTDAPQVHELLLQALETERGGIKVYSAAIQAAQNEDLLQEWQEYLQQTRTHEQVLTRVFEELGMDTEEQSPGRMVVAHHGASLVAAIEMAIENAEPAAAELVAAECVVLAEIKDHQNWALIGRVAEAGGKHAKVLKAAFDAVEQDEDHHLYHTQGWTRELWIQSLGMPAVLPPPEEVKHVETAIGASRAEQARKRML</sequence>
<evidence type="ECO:0000313" key="1">
    <source>
        <dbReference type="EMBL" id="SOD53007.1"/>
    </source>
</evidence>
<evidence type="ECO:0000313" key="2">
    <source>
        <dbReference type="Proteomes" id="UP000219374"/>
    </source>
</evidence>
<dbReference type="SUPFAM" id="SSF47240">
    <property type="entry name" value="Ferritin-like"/>
    <property type="match status" value="1"/>
</dbReference>
<gene>
    <name evidence="1" type="ORF">SAMN06296416_102191</name>
</gene>
<dbReference type="Gene3D" id="1.20.1260.10">
    <property type="match status" value="1"/>
</dbReference>
<dbReference type="Proteomes" id="UP000219374">
    <property type="component" value="Unassembled WGS sequence"/>
</dbReference>